<comment type="caution">
    <text evidence="1">The sequence shown here is derived from an EMBL/GenBank/DDBJ whole genome shotgun (WGS) entry which is preliminary data.</text>
</comment>
<gene>
    <name evidence="1" type="ORF">P872_12565</name>
</gene>
<dbReference type="EMBL" id="AWXR01000085">
    <property type="protein sequence ID" value="ERM80643.1"/>
    <property type="molecule type" value="Genomic_DNA"/>
</dbReference>
<evidence type="ECO:0000313" key="2">
    <source>
        <dbReference type="Proteomes" id="UP000016843"/>
    </source>
</evidence>
<organism evidence="1 2">
    <name type="scientific">Rhodonellum psychrophilum GCM71 = DSM 17998</name>
    <dbReference type="NCBI Taxonomy" id="1123057"/>
    <lineage>
        <taxon>Bacteria</taxon>
        <taxon>Pseudomonadati</taxon>
        <taxon>Bacteroidota</taxon>
        <taxon>Cytophagia</taxon>
        <taxon>Cytophagales</taxon>
        <taxon>Cytophagaceae</taxon>
        <taxon>Rhodonellum</taxon>
    </lineage>
</organism>
<dbReference type="Proteomes" id="UP000016843">
    <property type="component" value="Unassembled WGS sequence"/>
</dbReference>
<keyword evidence="2" id="KW-1185">Reference proteome</keyword>
<reference evidence="1 2" key="1">
    <citation type="journal article" date="2013" name="Genome Announc.">
        <title>Draft Genome Sequence of the Psychrophilic and Alkaliphilic Rhodonellum psychrophilum Strain GCM71T.</title>
        <authorList>
            <person name="Hauptmann A.L."/>
            <person name="Glaring M.A."/>
            <person name="Hallin P.F."/>
            <person name="Prieme A."/>
            <person name="Stougaard P."/>
        </authorList>
    </citation>
    <scope>NUCLEOTIDE SEQUENCE [LARGE SCALE GENOMIC DNA]</scope>
    <source>
        <strain evidence="1 2">GCM71</strain>
    </source>
</reference>
<evidence type="ECO:0000313" key="1">
    <source>
        <dbReference type="EMBL" id="ERM80643.1"/>
    </source>
</evidence>
<sequence length="36" mass="3935">MGGVTSFSGNGKMNLSSEEKEIYALEKALQESEIEK</sequence>
<dbReference type="AlphaFoldDB" id="U5BRW6"/>
<accession>U5BRW6</accession>
<protein>
    <submittedName>
        <fullName evidence="1">Uncharacterized protein</fullName>
    </submittedName>
</protein>
<proteinExistence type="predicted"/>
<name>U5BRW6_9BACT</name>